<sequence>MKSKCKSSGAAALFTIRSISLSLEPGEDVTRDTNVTVRCSASVSSSGQQPLSREYIIYKEGVTVYAKTTSSSEDLLYVLSHARVSNTGKYKCKITIEGKSMTSEARKLTVTGLAPPVVRVEQNMLTEGEEINATCTAPGETGSIIFYFYEDLKEKQDNGPGHHTIECSYKVLITPDSISSEKSSPAYVSVRGDKLGLSCWVQGIRNYFDSVNLYLSQGTKLLRIGQNEVNYTMTVLDHDSSEFECRLEKDKLTKAVTKAVPVTELFSVPTLTMSPVEVFQREPMKLICKSDHIVPERLSIEDLTYSIIPDQIHLQEKNKGEFSGRALPVEFNYSCIAMAKGVIKYSKTLTVRPKVSVSIPKISVVNRPIIGRPFKIRCQSDNGSLPINYTLLQDYNPVSTVTVRVPSEEALFTVTVHKPKDINKFICEASNSRREGLLSTKLDVTVIEPVSYPVLTVIPSLSEITEGSTLIFICSVSGTPPITFKLYRQDYDQPLLFNTTARNNTSFEIHQVSKITAESTSLRPSTTPTTLCPVRRQHTGHQAVDRTTVSVWTERPPHVSEENSVVSNEPDVEYTEVVHPRSGDPARVPLKKGTDTVYSELQNSPHGEADPLPYGSVEYADLNGEPPDVNNYPLSHYDQELPVPVD</sequence>
<dbReference type="AlphaFoldDB" id="A0AAW0PT50"/>
<keyword evidence="1" id="KW-0732">Signal</keyword>
<evidence type="ECO:0000256" key="2">
    <source>
        <dbReference type="ARBA" id="ARBA00023157"/>
    </source>
</evidence>
<evidence type="ECO:0000256" key="3">
    <source>
        <dbReference type="ARBA" id="ARBA00023180"/>
    </source>
</evidence>
<reference evidence="7" key="1">
    <citation type="submission" date="2024-04" db="EMBL/GenBank/DDBJ databases">
        <title>Salinicola lusitanus LLJ914,a marine bacterium isolated from the Okinawa Trough.</title>
        <authorList>
            <person name="Li J."/>
        </authorList>
    </citation>
    <scope>NUCLEOTIDE SEQUENCE [LARGE SCALE GENOMIC DNA]</scope>
</reference>
<dbReference type="GO" id="GO:0006955">
    <property type="term" value="P:immune response"/>
    <property type="evidence" value="ECO:0007669"/>
    <property type="project" value="TreeGrafter"/>
</dbReference>
<dbReference type="InterPro" id="IPR040878">
    <property type="entry name" value="IL-40-like_Ig"/>
</dbReference>
<dbReference type="InterPro" id="IPR036179">
    <property type="entry name" value="Ig-like_dom_sf"/>
</dbReference>
<dbReference type="PANTHER" id="PTHR11481:SF60">
    <property type="entry name" value="IG-LIKE DOMAIN-CONTAINING PROTEIN"/>
    <property type="match status" value="1"/>
</dbReference>
<dbReference type="Pfam" id="PF13895">
    <property type="entry name" value="Ig_2"/>
    <property type="match status" value="1"/>
</dbReference>
<organism evidence="6 7">
    <name type="scientific">Mugilogobius chulae</name>
    <name type="common">yellowstripe goby</name>
    <dbReference type="NCBI Taxonomy" id="88201"/>
    <lineage>
        <taxon>Eukaryota</taxon>
        <taxon>Metazoa</taxon>
        <taxon>Chordata</taxon>
        <taxon>Craniata</taxon>
        <taxon>Vertebrata</taxon>
        <taxon>Euteleostomi</taxon>
        <taxon>Actinopterygii</taxon>
        <taxon>Neopterygii</taxon>
        <taxon>Teleostei</taxon>
        <taxon>Neoteleostei</taxon>
        <taxon>Acanthomorphata</taxon>
        <taxon>Gobiaria</taxon>
        <taxon>Gobiiformes</taxon>
        <taxon>Gobioidei</taxon>
        <taxon>Gobiidae</taxon>
        <taxon>Gobionellinae</taxon>
        <taxon>Mugilogobius</taxon>
    </lineage>
</organism>
<evidence type="ECO:0000256" key="4">
    <source>
        <dbReference type="SAM" id="MobiDB-lite"/>
    </source>
</evidence>
<evidence type="ECO:0000259" key="5">
    <source>
        <dbReference type="PROSITE" id="PS50835"/>
    </source>
</evidence>
<dbReference type="Proteomes" id="UP001460270">
    <property type="component" value="Unassembled WGS sequence"/>
</dbReference>
<accession>A0AAW0PT50</accession>
<keyword evidence="2" id="KW-1015">Disulfide bond</keyword>
<dbReference type="PANTHER" id="PTHR11481">
    <property type="entry name" value="IMMUNOGLOBULIN FC RECEPTOR"/>
    <property type="match status" value="1"/>
</dbReference>
<dbReference type="GO" id="GO:0007166">
    <property type="term" value="P:cell surface receptor signaling pathway"/>
    <property type="evidence" value="ECO:0007669"/>
    <property type="project" value="TreeGrafter"/>
</dbReference>
<evidence type="ECO:0000313" key="7">
    <source>
        <dbReference type="Proteomes" id="UP001460270"/>
    </source>
</evidence>
<dbReference type="Pfam" id="PF17736">
    <property type="entry name" value="Ig_C17orf99"/>
    <property type="match status" value="1"/>
</dbReference>
<evidence type="ECO:0000313" key="6">
    <source>
        <dbReference type="EMBL" id="KAK7930763.1"/>
    </source>
</evidence>
<proteinExistence type="predicted"/>
<evidence type="ECO:0000256" key="1">
    <source>
        <dbReference type="ARBA" id="ARBA00022729"/>
    </source>
</evidence>
<name>A0AAW0PT50_9GOBI</name>
<dbReference type="GO" id="GO:0004888">
    <property type="term" value="F:transmembrane signaling receptor activity"/>
    <property type="evidence" value="ECO:0007669"/>
    <property type="project" value="TreeGrafter"/>
</dbReference>
<dbReference type="InterPro" id="IPR050488">
    <property type="entry name" value="Ig_Fc_receptor"/>
</dbReference>
<keyword evidence="3" id="KW-0325">Glycoprotein</keyword>
<dbReference type="PROSITE" id="PS50835">
    <property type="entry name" value="IG_LIKE"/>
    <property type="match status" value="1"/>
</dbReference>
<dbReference type="Gene3D" id="2.60.40.10">
    <property type="entry name" value="Immunoglobulins"/>
    <property type="match status" value="2"/>
</dbReference>
<gene>
    <name evidence="6" type="ORF">WMY93_007158</name>
</gene>
<dbReference type="GO" id="GO:0009897">
    <property type="term" value="C:external side of plasma membrane"/>
    <property type="evidence" value="ECO:0007669"/>
    <property type="project" value="TreeGrafter"/>
</dbReference>
<feature type="domain" description="Ig-like" evidence="5">
    <location>
        <begin position="453"/>
        <end position="550"/>
    </location>
</feature>
<comment type="caution">
    <text evidence="6">The sequence shown here is derived from an EMBL/GenBank/DDBJ whole genome shotgun (WGS) entry which is preliminary data.</text>
</comment>
<dbReference type="InterPro" id="IPR007110">
    <property type="entry name" value="Ig-like_dom"/>
</dbReference>
<keyword evidence="7" id="KW-1185">Reference proteome</keyword>
<protein>
    <recommendedName>
        <fullName evidence="5">Ig-like domain-containing protein</fullName>
    </recommendedName>
</protein>
<dbReference type="InterPro" id="IPR013783">
    <property type="entry name" value="Ig-like_fold"/>
</dbReference>
<dbReference type="SUPFAM" id="SSF48726">
    <property type="entry name" value="Immunoglobulin"/>
    <property type="match status" value="3"/>
</dbReference>
<feature type="region of interest" description="Disordered" evidence="4">
    <location>
        <begin position="598"/>
        <end position="646"/>
    </location>
</feature>
<dbReference type="EMBL" id="JBBPFD010000004">
    <property type="protein sequence ID" value="KAK7930763.1"/>
    <property type="molecule type" value="Genomic_DNA"/>
</dbReference>